<evidence type="ECO:0000313" key="3">
    <source>
        <dbReference type="Proteomes" id="UP001498501"/>
    </source>
</evidence>
<dbReference type="InterPro" id="IPR008020">
    <property type="entry name" value="G8P"/>
</dbReference>
<sequence>MDKLTQDQVNEAMNKTYGNREAFYAAVKKYGFGVAVSAALMSNANAAPIDVTSVVGVITDGVTTVSSIGLAVLSLVVVIKVFKWARSAM</sequence>
<keyword evidence="1" id="KW-0472">Membrane</keyword>
<dbReference type="EMBL" id="JBBMLE010000112">
    <property type="protein sequence ID" value="MEK0254004.1"/>
    <property type="molecule type" value="Genomic_DNA"/>
</dbReference>
<dbReference type="Proteomes" id="UP001498501">
    <property type="component" value="Unassembled WGS sequence"/>
</dbReference>
<keyword evidence="1" id="KW-1133">Transmembrane helix</keyword>
<accession>A0ABU8ZK76</accession>
<feature type="transmembrane region" description="Helical" evidence="1">
    <location>
        <begin position="62"/>
        <end position="82"/>
    </location>
</feature>
<reference evidence="2 3" key="1">
    <citation type="submission" date="2024-03" db="EMBL/GenBank/DDBJ databases">
        <title>Cross-transmission of Acinetobacter junii carrying blaOXA-58 in a neonatal intensive care unit.</title>
        <authorList>
            <person name="Bour M."/>
            <person name="Potron A."/>
            <person name="Lecointe D."/>
        </authorList>
    </citation>
    <scope>NUCLEOTIDE SEQUENCE [LARGE SCALE GENOMIC DNA]</scope>
    <source>
        <strain evidence="2 3">21A3096 case 1</strain>
    </source>
</reference>
<protein>
    <submittedName>
        <fullName evidence="2">Major capsid protein</fullName>
    </submittedName>
</protein>
<dbReference type="SUPFAM" id="SSF57987">
    <property type="entry name" value="Inovirus (filamentous phage) major coat protein"/>
    <property type="match status" value="1"/>
</dbReference>
<comment type="caution">
    <text evidence="2">The sequence shown here is derived from an EMBL/GenBank/DDBJ whole genome shotgun (WGS) entry which is preliminary data.</text>
</comment>
<name>A0ABU8ZK76_ACIJU</name>
<evidence type="ECO:0000313" key="2">
    <source>
        <dbReference type="EMBL" id="MEK0254004.1"/>
    </source>
</evidence>
<keyword evidence="3" id="KW-1185">Reference proteome</keyword>
<evidence type="ECO:0000256" key="1">
    <source>
        <dbReference type="SAM" id="Phobius"/>
    </source>
</evidence>
<keyword evidence="1" id="KW-0812">Transmembrane</keyword>
<gene>
    <name evidence="2" type="ORF">WM018_16360</name>
</gene>
<dbReference type="RefSeq" id="WP_340475920.1">
    <property type="nucleotide sequence ID" value="NZ_JBBMLE010000112.1"/>
</dbReference>
<proteinExistence type="predicted"/>
<organism evidence="2 3">
    <name type="scientific">Acinetobacter junii</name>
    <dbReference type="NCBI Taxonomy" id="40215"/>
    <lineage>
        <taxon>Bacteria</taxon>
        <taxon>Pseudomonadati</taxon>
        <taxon>Pseudomonadota</taxon>
        <taxon>Gammaproteobacteria</taxon>
        <taxon>Moraxellales</taxon>
        <taxon>Moraxellaceae</taxon>
        <taxon>Acinetobacter</taxon>
    </lineage>
</organism>
<dbReference type="Pfam" id="PF05356">
    <property type="entry name" value="Phage_Coat_B"/>
    <property type="match status" value="1"/>
</dbReference>